<dbReference type="GO" id="GO:1901135">
    <property type="term" value="P:carbohydrate derivative metabolic process"/>
    <property type="evidence" value="ECO:0007669"/>
    <property type="project" value="UniProtKB-ARBA"/>
</dbReference>
<comment type="caution">
    <text evidence="2">The sequence shown here is derived from an EMBL/GenBank/DDBJ whole genome shotgun (WGS) entry which is preliminary data.</text>
</comment>
<organism evidence="2 3">
    <name type="scientific">Thalassotalea euphylliae</name>
    <dbReference type="NCBI Taxonomy" id="1655234"/>
    <lineage>
        <taxon>Bacteria</taxon>
        <taxon>Pseudomonadati</taxon>
        <taxon>Pseudomonadota</taxon>
        <taxon>Gammaproteobacteria</taxon>
        <taxon>Alteromonadales</taxon>
        <taxon>Colwelliaceae</taxon>
        <taxon>Thalassotalea</taxon>
    </lineage>
</organism>
<dbReference type="PANTHER" id="PTHR12526">
    <property type="entry name" value="GLYCOSYLTRANSFERASE"/>
    <property type="match status" value="1"/>
</dbReference>
<dbReference type="OrthoDB" id="8756565at2"/>
<dbReference type="EMBL" id="QUOU01000001">
    <property type="protein sequence ID" value="REL26122.1"/>
    <property type="molecule type" value="Genomic_DNA"/>
</dbReference>
<name>A0A3E0TPY6_9GAMM</name>
<evidence type="ECO:0000313" key="3">
    <source>
        <dbReference type="Proteomes" id="UP000256478"/>
    </source>
</evidence>
<dbReference type="Proteomes" id="UP000256478">
    <property type="component" value="Unassembled WGS sequence"/>
</dbReference>
<reference evidence="2 3" key="1">
    <citation type="submission" date="2018-08" db="EMBL/GenBank/DDBJ databases">
        <title>Thalassotalea euphylliae genome.</title>
        <authorList>
            <person name="Summers S."/>
            <person name="Rice S.A."/>
            <person name="Freckelton M.L."/>
            <person name="Nedved B.T."/>
            <person name="Hadfield M.G."/>
        </authorList>
    </citation>
    <scope>NUCLEOTIDE SEQUENCE [LARGE SCALE GENOMIC DNA]</scope>
    <source>
        <strain evidence="2 3">H1</strain>
    </source>
</reference>
<dbReference type="CDD" id="cd03801">
    <property type="entry name" value="GT4_PimA-like"/>
    <property type="match status" value="1"/>
</dbReference>
<dbReference type="AlphaFoldDB" id="A0A3E0TPY6"/>
<dbReference type="GO" id="GO:0016757">
    <property type="term" value="F:glycosyltransferase activity"/>
    <property type="evidence" value="ECO:0007669"/>
    <property type="project" value="InterPro"/>
</dbReference>
<keyword evidence="2" id="KW-0808">Transferase</keyword>
<dbReference type="Gene3D" id="3.40.50.2000">
    <property type="entry name" value="Glycogen Phosphorylase B"/>
    <property type="match status" value="2"/>
</dbReference>
<protein>
    <submittedName>
        <fullName evidence="2">Glycosyltransferase family 1 protein</fullName>
    </submittedName>
</protein>
<dbReference type="InterPro" id="IPR001296">
    <property type="entry name" value="Glyco_trans_1"/>
</dbReference>
<dbReference type="Pfam" id="PF00534">
    <property type="entry name" value="Glycos_transf_1"/>
    <property type="match status" value="1"/>
</dbReference>
<dbReference type="SUPFAM" id="SSF53756">
    <property type="entry name" value="UDP-Glycosyltransferase/glycogen phosphorylase"/>
    <property type="match status" value="1"/>
</dbReference>
<sequence>MKKVVVVGTAPGVGKGGISSALVGYIKGLEENQVPYEFIESHNSEKNILLLWWVAFWRVALLSIRYRRDAVFWFHGAQWLSTLRKSTLAVIPRLFGSTTLFHVHSPAFHDYLSKGKLNSLATKVSLLPYSKLVVLTPWWASFIKQCGINKPTIVSANPNDPVYCQQAASFVQNEENIKGKNDLITIISMARLVEGKGVDLVIKAMSQLPERVRLVIAGEGEQAENYQLLAHELGLEDRVTFKGWISGQQKEDMLNSADLLCLPSRYDSFGMVFIEAMAFNLPVVAYNWGPIGDVVTPDVGECCTEATSSDVARCITKVIGNFEHYHGNGPRKVINFYTPKAVVANIMDEFTDKN</sequence>
<gene>
    <name evidence="2" type="ORF">DXX93_05710</name>
</gene>
<dbReference type="RefSeq" id="WP_116007243.1">
    <property type="nucleotide sequence ID" value="NZ_QUOU01000001.1"/>
</dbReference>
<accession>A0A3E0TPY6</accession>
<feature type="domain" description="Glycosyl transferase family 1" evidence="1">
    <location>
        <begin position="178"/>
        <end position="322"/>
    </location>
</feature>
<proteinExistence type="predicted"/>
<evidence type="ECO:0000313" key="2">
    <source>
        <dbReference type="EMBL" id="REL26122.1"/>
    </source>
</evidence>
<evidence type="ECO:0000259" key="1">
    <source>
        <dbReference type="Pfam" id="PF00534"/>
    </source>
</evidence>